<dbReference type="PROSITE" id="PS50158">
    <property type="entry name" value="ZF_CCHC"/>
    <property type="match status" value="1"/>
</dbReference>
<feature type="region of interest" description="Disordered" evidence="2">
    <location>
        <begin position="1"/>
        <end position="32"/>
    </location>
</feature>
<dbReference type="GO" id="GO:0003676">
    <property type="term" value="F:nucleic acid binding"/>
    <property type="evidence" value="ECO:0007669"/>
    <property type="project" value="InterPro"/>
</dbReference>
<comment type="caution">
    <text evidence="4">The sequence shown here is derived from an EMBL/GenBank/DDBJ whole genome shotgun (WGS) entry which is preliminary data.</text>
</comment>
<protein>
    <recommendedName>
        <fullName evidence="3">CCHC-type domain-containing protein</fullName>
    </recommendedName>
</protein>
<feature type="compositionally biased region" description="Basic and acidic residues" evidence="2">
    <location>
        <begin position="13"/>
        <end position="32"/>
    </location>
</feature>
<dbReference type="PANTHER" id="PTHR31286:SF99">
    <property type="entry name" value="DUF4283 DOMAIN-CONTAINING PROTEIN"/>
    <property type="match status" value="1"/>
</dbReference>
<sequence>MTATFAATEVGDVMERSAKEADQQERSTKRAKRDGGIEIDVALLESADRLFPEEPKRKVLFDGPWMVADYVLTVRRWQPRFDPDEAVIDRASVWVQLPKLFQEYYDRDILLRIARRVGKPLKVDEVTLHSTRVKYARVCVEVDLTKPLVSKFRLQRKIWRIVYEGLSTVCFQCGRYGHTLDACNINPEFEEEMADNSAPHSMDMGGTTAVVDVDRPELEANHGPWMLAQRRR</sequence>
<evidence type="ECO:0000313" key="4">
    <source>
        <dbReference type="EMBL" id="KAJ4824422.1"/>
    </source>
</evidence>
<accession>A0A9Q0F5W1</accession>
<reference evidence="4" key="2">
    <citation type="journal article" date="2023" name="Plants (Basel)">
        <title>Annotation of the Turnera subulata (Passifloraceae) Draft Genome Reveals the S-Locus Evolved after the Divergence of Turneroideae from Passifloroideae in a Stepwise Manner.</title>
        <authorList>
            <person name="Henning P.M."/>
            <person name="Roalson E.H."/>
            <person name="Mir W."/>
            <person name="McCubbin A.G."/>
            <person name="Shore J.S."/>
        </authorList>
    </citation>
    <scope>NUCLEOTIDE SEQUENCE</scope>
    <source>
        <strain evidence="4">F60SS</strain>
    </source>
</reference>
<evidence type="ECO:0000256" key="1">
    <source>
        <dbReference type="PROSITE-ProRule" id="PRU00047"/>
    </source>
</evidence>
<dbReference type="InterPro" id="IPR040256">
    <property type="entry name" value="At4g02000-like"/>
</dbReference>
<dbReference type="EMBL" id="JAKUCV010007191">
    <property type="protein sequence ID" value="KAJ4824422.1"/>
    <property type="molecule type" value="Genomic_DNA"/>
</dbReference>
<dbReference type="PANTHER" id="PTHR31286">
    <property type="entry name" value="GLYCINE-RICH CELL WALL STRUCTURAL PROTEIN 1.8-LIKE"/>
    <property type="match status" value="1"/>
</dbReference>
<gene>
    <name evidence="4" type="ORF">Tsubulata_032607</name>
</gene>
<evidence type="ECO:0000259" key="3">
    <source>
        <dbReference type="PROSITE" id="PS50158"/>
    </source>
</evidence>
<name>A0A9Q0F5W1_9ROSI</name>
<reference evidence="4" key="1">
    <citation type="submission" date="2022-02" db="EMBL/GenBank/DDBJ databases">
        <authorList>
            <person name="Henning P.M."/>
            <person name="McCubbin A.G."/>
            <person name="Shore J.S."/>
        </authorList>
    </citation>
    <scope>NUCLEOTIDE SEQUENCE</scope>
    <source>
        <strain evidence="4">F60SS</strain>
        <tissue evidence="4">Leaves</tissue>
    </source>
</reference>
<organism evidence="4 5">
    <name type="scientific">Turnera subulata</name>
    <dbReference type="NCBI Taxonomy" id="218843"/>
    <lineage>
        <taxon>Eukaryota</taxon>
        <taxon>Viridiplantae</taxon>
        <taxon>Streptophyta</taxon>
        <taxon>Embryophyta</taxon>
        <taxon>Tracheophyta</taxon>
        <taxon>Spermatophyta</taxon>
        <taxon>Magnoliopsida</taxon>
        <taxon>eudicotyledons</taxon>
        <taxon>Gunneridae</taxon>
        <taxon>Pentapetalae</taxon>
        <taxon>rosids</taxon>
        <taxon>fabids</taxon>
        <taxon>Malpighiales</taxon>
        <taxon>Passifloraceae</taxon>
        <taxon>Turnera</taxon>
    </lineage>
</organism>
<dbReference type="InterPro" id="IPR001878">
    <property type="entry name" value="Znf_CCHC"/>
</dbReference>
<dbReference type="Proteomes" id="UP001141552">
    <property type="component" value="Unassembled WGS sequence"/>
</dbReference>
<proteinExistence type="predicted"/>
<dbReference type="GO" id="GO:0008270">
    <property type="term" value="F:zinc ion binding"/>
    <property type="evidence" value="ECO:0007669"/>
    <property type="project" value="UniProtKB-KW"/>
</dbReference>
<evidence type="ECO:0000313" key="5">
    <source>
        <dbReference type="Proteomes" id="UP001141552"/>
    </source>
</evidence>
<keyword evidence="5" id="KW-1185">Reference proteome</keyword>
<dbReference type="OrthoDB" id="1743776at2759"/>
<feature type="domain" description="CCHC-type" evidence="3">
    <location>
        <begin position="170"/>
        <end position="183"/>
    </location>
</feature>
<evidence type="ECO:0000256" key="2">
    <source>
        <dbReference type="SAM" id="MobiDB-lite"/>
    </source>
</evidence>
<keyword evidence="1" id="KW-0863">Zinc-finger</keyword>
<keyword evidence="1" id="KW-0479">Metal-binding</keyword>
<dbReference type="AlphaFoldDB" id="A0A9Q0F5W1"/>
<keyword evidence="1" id="KW-0862">Zinc</keyword>